<proteinExistence type="predicted"/>
<dbReference type="EMBL" id="JDSS02000024">
    <property type="protein sequence ID" value="KFB67882.1"/>
    <property type="molecule type" value="Genomic_DNA"/>
</dbReference>
<dbReference type="Proteomes" id="UP000019812">
    <property type="component" value="Unassembled WGS sequence"/>
</dbReference>
<evidence type="ECO:0000313" key="2">
    <source>
        <dbReference type="EMBL" id="KFB67882.1"/>
    </source>
</evidence>
<name>A0A084XZI8_9PROT</name>
<reference evidence="2 3" key="1">
    <citation type="submission" date="2014-07" db="EMBL/GenBank/DDBJ databases">
        <title>Expanding our view of genomic diversity in Candidatus Accumulibacter clades.</title>
        <authorList>
            <person name="Skennerton C.T."/>
            <person name="Barr J.J."/>
            <person name="Slater F.R."/>
            <person name="Bond P.L."/>
            <person name="Tyson G.W."/>
        </authorList>
    </citation>
    <scope>NUCLEOTIDE SEQUENCE [LARGE SCALE GENOMIC DNA]</scope>
    <source>
        <strain evidence="3">SK-01</strain>
    </source>
</reference>
<comment type="caution">
    <text evidence="2">The sequence shown here is derived from an EMBL/GenBank/DDBJ whole genome shotgun (WGS) entry which is preliminary data.</text>
</comment>
<feature type="transmembrane region" description="Helical" evidence="1">
    <location>
        <begin position="6"/>
        <end position="22"/>
    </location>
</feature>
<dbReference type="RefSeq" id="WP_034926310.1">
    <property type="nucleotide sequence ID" value="NZ_JDSS02000024.1"/>
</dbReference>
<organism evidence="2 3">
    <name type="scientific">Candidatus Accumulibacter vicinus</name>
    <dbReference type="NCBI Taxonomy" id="2954382"/>
    <lineage>
        <taxon>Bacteria</taxon>
        <taxon>Pseudomonadati</taxon>
        <taxon>Pseudomonadota</taxon>
        <taxon>Betaproteobacteria</taxon>
        <taxon>Candidatus Accumulibacter</taxon>
    </lineage>
</organism>
<evidence type="ECO:0000313" key="3">
    <source>
        <dbReference type="Proteomes" id="UP000019812"/>
    </source>
</evidence>
<evidence type="ECO:0000256" key="1">
    <source>
        <dbReference type="SAM" id="Phobius"/>
    </source>
</evidence>
<keyword evidence="1" id="KW-0812">Transmembrane</keyword>
<feature type="transmembrane region" description="Helical" evidence="1">
    <location>
        <begin position="42"/>
        <end position="59"/>
    </location>
</feature>
<accession>A0A084XZI8</accession>
<keyword evidence="1" id="KW-0472">Membrane</keyword>
<dbReference type="AlphaFoldDB" id="A0A084XZI8"/>
<gene>
    <name evidence="2" type="ORF">CAPSK01_002470</name>
</gene>
<keyword evidence="1" id="KW-1133">Transmembrane helix</keyword>
<protein>
    <submittedName>
        <fullName evidence="2">Uncharacterized protein</fullName>
    </submittedName>
</protein>
<sequence>MARLIAIHFVDFDIVTLGIFLVQRGKLIGKRTAFLQLRERILLFLLRAFSLVYDIYLLVKWKAIRNLMNNSAYRPLCSEQRPVE</sequence>